<dbReference type="InterPro" id="IPR051912">
    <property type="entry name" value="Alkylbase_DNA_Glycosylase/TA"/>
</dbReference>
<dbReference type="GO" id="GO:0006307">
    <property type="term" value="P:DNA alkylation repair"/>
    <property type="evidence" value="ECO:0007669"/>
    <property type="project" value="TreeGrafter"/>
</dbReference>
<reference evidence="7 8" key="1">
    <citation type="submission" date="2020-08" db="EMBL/GenBank/DDBJ databases">
        <title>Sequencing the genomes of 1000 actinobacteria strains.</title>
        <authorList>
            <person name="Klenk H.-P."/>
        </authorList>
    </citation>
    <scope>NUCLEOTIDE SEQUENCE [LARGE SCALE GENOMIC DNA]</scope>
    <source>
        <strain evidence="7 8">DSM 17945</strain>
    </source>
</reference>
<dbReference type="InterPro" id="IPR010316">
    <property type="entry name" value="AlkA_N"/>
</dbReference>
<evidence type="ECO:0000259" key="6">
    <source>
        <dbReference type="SMART" id="SM01009"/>
    </source>
</evidence>
<dbReference type="SMART" id="SM01009">
    <property type="entry name" value="AlkA_N"/>
    <property type="match status" value="1"/>
</dbReference>
<dbReference type="CDD" id="cd00056">
    <property type="entry name" value="ENDO3c"/>
    <property type="match status" value="1"/>
</dbReference>
<dbReference type="InterPro" id="IPR003265">
    <property type="entry name" value="HhH-GPD_domain"/>
</dbReference>
<dbReference type="SUPFAM" id="SSF48150">
    <property type="entry name" value="DNA-glycosylase"/>
    <property type="match status" value="1"/>
</dbReference>
<name>A0A7W9N194_9MICC</name>
<dbReference type="PANTHER" id="PTHR43003">
    <property type="entry name" value="DNA-3-METHYLADENINE GLYCOSYLASE"/>
    <property type="match status" value="1"/>
</dbReference>
<comment type="caution">
    <text evidence="7">The sequence shown here is derived from an EMBL/GenBank/DDBJ whole genome shotgun (WGS) entry which is preliminary data.</text>
</comment>
<dbReference type="GO" id="GO:0008725">
    <property type="term" value="F:DNA-3-methyladenine glycosylase activity"/>
    <property type="evidence" value="ECO:0007669"/>
    <property type="project" value="TreeGrafter"/>
</dbReference>
<keyword evidence="7" id="KW-0326">Glycosidase</keyword>
<evidence type="ECO:0000256" key="2">
    <source>
        <dbReference type="ARBA" id="ARBA00012000"/>
    </source>
</evidence>
<organism evidence="7 8">
    <name type="scientific">Micrococcus endophyticus</name>
    <dbReference type="NCBI Taxonomy" id="455343"/>
    <lineage>
        <taxon>Bacteria</taxon>
        <taxon>Bacillati</taxon>
        <taxon>Actinomycetota</taxon>
        <taxon>Actinomycetes</taxon>
        <taxon>Micrococcales</taxon>
        <taxon>Micrococcaceae</taxon>
        <taxon>Micrococcus</taxon>
    </lineage>
</organism>
<dbReference type="SMART" id="SM00478">
    <property type="entry name" value="ENDO3c"/>
    <property type="match status" value="1"/>
</dbReference>
<dbReference type="PANTHER" id="PTHR43003:SF13">
    <property type="entry name" value="DNA-3-METHYLADENINE GLYCOSYLASE 2"/>
    <property type="match status" value="1"/>
</dbReference>
<dbReference type="SUPFAM" id="SSF55945">
    <property type="entry name" value="TATA-box binding protein-like"/>
    <property type="match status" value="1"/>
</dbReference>
<feature type="domain" description="DNA-3-methyladenine glycosylase AlkA N-terminal" evidence="6">
    <location>
        <begin position="9"/>
        <end position="124"/>
    </location>
</feature>
<evidence type="ECO:0000259" key="5">
    <source>
        <dbReference type="SMART" id="SM00478"/>
    </source>
</evidence>
<comment type="catalytic activity">
    <reaction evidence="1">
        <text>Hydrolysis of alkylated DNA, releasing 3-methyladenine, 3-methylguanine, 7-methylguanine and 7-methyladenine.</text>
        <dbReference type="EC" id="3.2.2.21"/>
    </reaction>
</comment>
<dbReference type="InterPro" id="IPR011257">
    <property type="entry name" value="DNA_glycosylase"/>
</dbReference>
<gene>
    <name evidence="7" type="ORF">HDA33_001668</name>
</gene>
<feature type="domain" description="HhH-GPD" evidence="5">
    <location>
        <begin position="134"/>
        <end position="286"/>
    </location>
</feature>
<protein>
    <recommendedName>
        <fullName evidence="2">DNA-3-methyladenine glycosylase II</fullName>
        <ecNumber evidence="2">3.2.2.21</ecNumber>
    </recommendedName>
</protein>
<dbReference type="GO" id="GO:0006285">
    <property type="term" value="P:base-excision repair, AP site formation"/>
    <property type="evidence" value="ECO:0007669"/>
    <property type="project" value="TreeGrafter"/>
</dbReference>
<sequence>MSDAPDAVVLALPYRRPFAFDHLLRFHAARAVPGVEHVDEAAYTRVLALPRGPAVAVVSDDDGAVRLELRHAHPDDVAAAAGLVRRMLDLDADPQAVDAALREDPAAARSVTRFPGLRVPGSPDPHESLFRAIVGQQITVARATALLADMAARMPSLGFDGPVDRLFPTAERMAEGLHALYRGPAARREALRGAAEALVEDPDLLERTRDPEALSETLVGLRGVGPWTAAYVSMRVLNAPDVPLPGDAAVATGARLLGVDDAAAAYERVRPFRSSFTIHAWNAAAGG</sequence>
<dbReference type="GO" id="GO:0043916">
    <property type="term" value="F:DNA-7-methylguanine glycosylase activity"/>
    <property type="evidence" value="ECO:0007669"/>
    <property type="project" value="TreeGrafter"/>
</dbReference>
<keyword evidence="8" id="KW-1185">Reference proteome</keyword>
<dbReference type="GO" id="GO:0005737">
    <property type="term" value="C:cytoplasm"/>
    <property type="evidence" value="ECO:0007669"/>
    <property type="project" value="TreeGrafter"/>
</dbReference>
<dbReference type="Proteomes" id="UP000567246">
    <property type="component" value="Unassembled WGS sequence"/>
</dbReference>
<proteinExistence type="predicted"/>
<dbReference type="RefSeq" id="WP_184172502.1">
    <property type="nucleotide sequence ID" value="NZ_BAABAG010000013.1"/>
</dbReference>
<dbReference type="EC" id="3.2.2.21" evidence="2"/>
<keyword evidence="7" id="KW-0378">Hydrolase</keyword>
<dbReference type="EMBL" id="JACHMW010000001">
    <property type="protein sequence ID" value="MBB5849104.1"/>
    <property type="molecule type" value="Genomic_DNA"/>
</dbReference>
<accession>A0A7W9N194</accession>
<dbReference type="GO" id="GO:0032131">
    <property type="term" value="F:alkylated DNA binding"/>
    <property type="evidence" value="ECO:0007669"/>
    <property type="project" value="TreeGrafter"/>
</dbReference>
<dbReference type="AlphaFoldDB" id="A0A7W9N194"/>
<evidence type="ECO:0000256" key="3">
    <source>
        <dbReference type="ARBA" id="ARBA00022763"/>
    </source>
</evidence>
<evidence type="ECO:0000313" key="8">
    <source>
        <dbReference type="Proteomes" id="UP000567246"/>
    </source>
</evidence>
<dbReference type="GO" id="GO:0032993">
    <property type="term" value="C:protein-DNA complex"/>
    <property type="evidence" value="ECO:0007669"/>
    <property type="project" value="TreeGrafter"/>
</dbReference>
<evidence type="ECO:0000256" key="4">
    <source>
        <dbReference type="ARBA" id="ARBA00023204"/>
    </source>
</evidence>
<keyword evidence="4" id="KW-0234">DNA repair</keyword>
<dbReference type="Gene3D" id="3.30.310.20">
    <property type="entry name" value="DNA-3-methyladenine glycosylase AlkA, N-terminal domain"/>
    <property type="match status" value="1"/>
</dbReference>
<evidence type="ECO:0000256" key="1">
    <source>
        <dbReference type="ARBA" id="ARBA00000086"/>
    </source>
</evidence>
<dbReference type="InterPro" id="IPR037046">
    <property type="entry name" value="AlkA_N_sf"/>
</dbReference>
<keyword evidence="3" id="KW-0227">DNA damage</keyword>
<evidence type="ECO:0000313" key="7">
    <source>
        <dbReference type="EMBL" id="MBB5849104.1"/>
    </source>
</evidence>
<dbReference type="Pfam" id="PF06029">
    <property type="entry name" value="AlkA_N"/>
    <property type="match status" value="1"/>
</dbReference>
<dbReference type="Gene3D" id="1.10.340.30">
    <property type="entry name" value="Hypothetical protein, domain 2"/>
    <property type="match status" value="1"/>
</dbReference>